<reference evidence="1" key="2">
    <citation type="journal article" date="2015" name="Data Brief">
        <title>Shoot transcriptome of the giant reed, Arundo donax.</title>
        <authorList>
            <person name="Barrero R.A."/>
            <person name="Guerrero F.D."/>
            <person name="Moolhuijzen P."/>
            <person name="Goolsby J.A."/>
            <person name="Tidwell J."/>
            <person name="Bellgard S.E."/>
            <person name="Bellgard M.I."/>
        </authorList>
    </citation>
    <scope>NUCLEOTIDE SEQUENCE</scope>
    <source>
        <tissue evidence="1">Shoot tissue taken approximately 20 cm above the soil surface</tissue>
    </source>
</reference>
<name>A0A0A8Z1P0_ARUDO</name>
<protein>
    <submittedName>
        <fullName evidence="1">Uncharacterized protein</fullName>
    </submittedName>
</protein>
<evidence type="ECO:0000313" key="1">
    <source>
        <dbReference type="EMBL" id="JAD28787.1"/>
    </source>
</evidence>
<accession>A0A0A8Z1P0</accession>
<dbReference type="EMBL" id="GBRH01269108">
    <property type="protein sequence ID" value="JAD28787.1"/>
    <property type="molecule type" value="Transcribed_RNA"/>
</dbReference>
<organism evidence="1">
    <name type="scientific">Arundo donax</name>
    <name type="common">Giant reed</name>
    <name type="synonym">Donax arundinaceus</name>
    <dbReference type="NCBI Taxonomy" id="35708"/>
    <lineage>
        <taxon>Eukaryota</taxon>
        <taxon>Viridiplantae</taxon>
        <taxon>Streptophyta</taxon>
        <taxon>Embryophyta</taxon>
        <taxon>Tracheophyta</taxon>
        <taxon>Spermatophyta</taxon>
        <taxon>Magnoliopsida</taxon>
        <taxon>Liliopsida</taxon>
        <taxon>Poales</taxon>
        <taxon>Poaceae</taxon>
        <taxon>PACMAD clade</taxon>
        <taxon>Arundinoideae</taxon>
        <taxon>Arundineae</taxon>
        <taxon>Arundo</taxon>
    </lineage>
</organism>
<reference evidence="1" key="1">
    <citation type="submission" date="2014-09" db="EMBL/GenBank/DDBJ databases">
        <authorList>
            <person name="Magalhaes I.L.F."/>
            <person name="Oliveira U."/>
            <person name="Santos F.R."/>
            <person name="Vidigal T.H.D.A."/>
            <person name="Brescovit A.D."/>
            <person name="Santos A.J."/>
        </authorList>
    </citation>
    <scope>NUCLEOTIDE SEQUENCE</scope>
    <source>
        <tissue evidence="1">Shoot tissue taken approximately 20 cm above the soil surface</tissue>
    </source>
</reference>
<dbReference type="AlphaFoldDB" id="A0A0A8Z1P0"/>
<proteinExistence type="predicted"/>
<sequence length="24" mass="2527">MVIATICIALCLHVLNGTWLAVTA</sequence>